<evidence type="ECO:0000256" key="3">
    <source>
        <dbReference type="ARBA" id="ARBA00023163"/>
    </source>
</evidence>
<sequence>MLKRSDIKQEDIIQSAIEVFSQKGLEQASMEGISKHAGVSKRTLYKYYPNKDALFEVIVDKLICRFDDRCELRYESSVSVFEQLKALTLKQMCYINTEDFQVTARLVMAECIRCPETSKLLMSKFEAIGDSYGLYEWIKQAVAAEAIEVDNIPLAVEQYIGSIKAIVFWPQLLAHQPPATQDQLIVAVDTAAQMFVSTYQTKS</sequence>
<evidence type="ECO:0000313" key="7">
    <source>
        <dbReference type="Proteomes" id="UP000030451"/>
    </source>
</evidence>
<dbReference type="PANTHER" id="PTHR30055:SF146">
    <property type="entry name" value="HTH-TYPE TRANSCRIPTIONAL DUAL REGULATOR CECR"/>
    <property type="match status" value="1"/>
</dbReference>
<keyword evidence="3" id="KW-0804">Transcription</keyword>
<dbReference type="PANTHER" id="PTHR30055">
    <property type="entry name" value="HTH-TYPE TRANSCRIPTIONAL REGULATOR RUTR"/>
    <property type="match status" value="1"/>
</dbReference>
<dbReference type="InterPro" id="IPR009057">
    <property type="entry name" value="Homeodomain-like_sf"/>
</dbReference>
<dbReference type="OrthoDB" id="8535430at2"/>
<dbReference type="InterPro" id="IPR050109">
    <property type="entry name" value="HTH-type_TetR-like_transc_reg"/>
</dbReference>
<dbReference type="PRINTS" id="PR00455">
    <property type="entry name" value="HTHTETR"/>
</dbReference>
<evidence type="ECO:0000256" key="1">
    <source>
        <dbReference type="ARBA" id="ARBA00023015"/>
    </source>
</evidence>
<dbReference type="InterPro" id="IPR001647">
    <property type="entry name" value="HTH_TetR"/>
</dbReference>
<evidence type="ECO:0000256" key="4">
    <source>
        <dbReference type="PROSITE-ProRule" id="PRU00335"/>
    </source>
</evidence>
<dbReference type="FunFam" id="1.10.10.60:FF:000141">
    <property type="entry name" value="TetR family transcriptional regulator"/>
    <property type="match status" value="1"/>
</dbReference>
<dbReference type="Pfam" id="PF14246">
    <property type="entry name" value="TetR_C_7"/>
    <property type="match status" value="1"/>
</dbReference>
<dbReference type="EMBL" id="JRWP01000004">
    <property type="protein sequence ID" value="KGY10204.1"/>
    <property type="molecule type" value="Genomic_DNA"/>
</dbReference>
<dbReference type="Gene3D" id="1.10.357.10">
    <property type="entry name" value="Tetracycline Repressor, domain 2"/>
    <property type="match status" value="1"/>
</dbReference>
<dbReference type="RefSeq" id="WP_038188451.1">
    <property type="nucleotide sequence ID" value="NZ_JRWP01000004.1"/>
</dbReference>
<dbReference type="SUPFAM" id="SSF46689">
    <property type="entry name" value="Homeodomain-like"/>
    <property type="match status" value="1"/>
</dbReference>
<proteinExistence type="predicted"/>
<protein>
    <submittedName>
        <fullName evidence="6">TetR family transcriptional regulator</fullName>
    </submittedName>
</protein>
<evidence type="ECO:0000313" key="6">
    <source>
        <dbReference type="EMBL" id="KGY10204.1"/>
    </source>
</evidence>
<dbReference type="Pfam" id="PF00440">
    <property type="entry name" value="TetR_N"/>
    <property type="match status" value="1"/>
</dbReference>
<dbReference type="GO" id="GO:0000976">
    <property type="term" value="F:transcription cis-regulatory region binding"/>
    <property type="evidence" value="ECO:0007669"/>
    <property type="project" value="TreeGrafter"/>
</dbReference>
<feature type="domain" description="HTH tetR-type" evidence="5">
    <location>
        <begin position="6"/>
        <end position="66"/>
    </location>
</feature>
<keyword evidence="1" id="KW-0805">Transcription regulation</keyword>
<dbReference type="Proteomes" id="UP000030451">
    <property type="component" value="Unassembled WGS sequence"/>
</dbReference>
<dbReference type="PROSITE" id="PS50977">
    <property type="entry name" value="HTH_TETR_2"/>
    <property type="match status" value="1"/>
</dbReference>
<keyword evidence="2 4" id="KW-0238">DNA-binding</keyword>
<reference evidence="6 7" key="1">
    <citation type="submission" date="2014-10" db="EMBL/GenBank/DDBJ databases">
        <title>Genome sequencing of Vibrio sinaloensis T08.</title>
        <authorList>
            <person name="Chan K.-G."/>
            <person name="Mohamad N.I."/>
        </authorList>
    </citation>
    <scope>NUCLEOTIDE SEQUENCE [LARGE SCALE GENOMIC DNA]</scope>
    <source>
        <strain evidence="6 7">T08</strain>
    </source>
</reference>
<evidence type="ECO:0000256" key="2">
    <source>
        <dbReference type="ARBA" id="ARBA00023125"/>
    </source>
</evidence>
<dbReference type="GO" id="GO:0003700">
    <property type="term" value="F:DNA-binding transcription factor activity"/>
    <property type="evidence" value="ECO:0007669"/>
    <property type="project" value="TreeGrafter"/>
</dbReference>
<evidence type="ECO:0000259" key="5">
    <source>
        <dbReference type="PROSITE" id="PS50977"/>
    </source>
</evidence>
<feature type="DNA-binding region" description="H-T-H motif" evidence="4">
    <location>
        <begin position="29"/>
        <end position="48"/>
    </location>
</feature>
<dbReference type="InterPro" id="IPR039536">
    <property type="entry name" value="TetR_C_Proteobacteria"/>
</dbReference>
<gene>
    <name evidence="6" type="ORF">NM06_04650</name>
</gene>
<dbReference type="STRING" id="379097.SE23_05835"/>
<accession>A0A0A5I370</accession>
<dbReference type="Gene3D" id="1.10.10.60">
    <property type="entry name" value="Homeodomain-like"/>
    <property type="match status" value="1"/>
</dbReference>
<name>A0A0A5I370_PHOS4</name>
<organism evidence="6 7">
    <name type="scientific">Photobacterium sp. (strain ATCC 43367)</name>
    <dbReference type="NCBI Taxonomy" id="379097"/>
    <lineage>
        <taxon>Bacteria</taxon>
        <taxon>Pseudomonadati</taxon>
        <taxon>Pseudomonadota</taxon>
        <taxon>Gammaproteobacteria</taxon>
        <taxon>Vibrionales</taxon>
        <taxon>Vibrionaceae</taxon>
        <taxon>Vibrio</taxon>
        <taxon>Vibrio oreintalis group</taxon>
    </lineage>
</organism>
<dbReference type="AlphaFoldDB" id="A0A0A5I370"/>
<comment type="caution">
    <text evidence="6">The sequence shown here is derived from an EMBL/GenBank/DDBJ whole genome shotgun (WGS) entry which is preliminary data.</text>
</comment>